<dbReference type="CDD" id="cd01522">
    <property type="entry name" value="RHOD_1"/>
    <property type="match status" value="1"/>
</dbReference>
<dbReference type="PROSITE" id="PS50206">
    <property type="entry name" value="RHODANESE_3"/>
    <property type="match status" value="1"/>
</dbReference>
<dbReference type="EMBL" id="MLJW01000381">
    <property type="protein sequence ID" value="OIQ88239.1"/>
    <property type="molecule type" value="Genomic_DNA"/>
</dbReference>
<dbReference type="InterPro" id="IPR001763">
    <property type="entry name" value="Rhodanese-like_dom"/>
</dbReference>
<organism evidence="2">
    <name type="scientific">mine drainage metagenome</name>
    <dbReference type="NCBI Taxonomy" id="410659"/>
    <lineage>
        <taxon>unclassified sequences</taxon>
        <taxon>metagenomes</taxon>
        <taxon>ecological metagenomes</taxon>
    </lineage>
</organism>
<dbReference type="Pfam" id="PF00581">
    <property type="entry name" value="Rhodanese"/>
    <property type="match status" value="1"/>
</dbReference>
<accession>A0A1J5R869</accession>
<feature type="domain" description="Rhodanese" evidence="1">
    <location>
        <begin position="37"/>
        <end position="150"/>
    </location>
</feature>
<dbReference type="EC" id="2.8.1.1" evidence="2"/>
<gene>
    <name evidence="2" type="primary">glpE_16</name>
    <name evidence="2" type="ORF">GALL_298910</name>
</gene>
<dbReference type="SUPFAM" id="SSF52821">
    <property type="entry name" value="Rhodanese/Cell cycle control phosphatase"/>
    <property type="match status" value="1"/>
</dbReference>
<dbReference type="SMART" id="SM00450">
    <property type="entry name" value="RHOD"/>
    <property type="match status" value="1"/>
</dbReference>
<keyword evidence="2" id="KW-0808">Transferase</keyword>
<dbReference type="AlphaFoldDB" id="A0A1J5R869"/>
<evidence type="ECO:0000313" key="2">
    <source>
        <dbReference type="EMBL" id="OIQ88239.1"/>
    </source>
</evidence>
<dbReference type="GO" id="GO:0004792">
    <property type="term" value="F:thiosulfate-cyanide sulfurtransferase activity"/>
    <property type="evidence" value="ECO:0007669"/>
    <property type="project" value="UniProtKB-EC"/>
</dbReference>
<dbReference type="InterPro" id="IPR036873">
    <property type="entry name" value="Rhodanese-like_dom_sf"/>
</dbReference>
<dbReference type="PANTHER" id="PTHR45431:SF3">
    <property type="entry name" value="RHODANESE-LIKE DOMAIN-CONTAINING PROTEIN 15, CHLOROPLASTIC"/>
    <property type="match status" value="1"/>
</dbReference>
<protein>
    <submittedName>
        <fullName evidence="2">Thiosulfate sulfurtransferase GlpE</fullName>
        <ecNumber evidence="2">2.8.1.1</ecNumber>
    </submittedName>
</protein>
<dbReference type="Gene3D" id="3.40.250.10">
    <property type="entry name" value="Rhodanese-like domain"/>
    <property type="match status" value="1"/>
</dbReference>
<dbReference type="InterPro" id="IPR052367">
    <property type="entry name" value="Thiosulfate_ST/Rhodanese-like"/>
</dbReference>
<evidence type="ECO:0000259" key="1">
    <source>
        <dbReference type="PROSITE" id="PS50206"/>
    </source>
</evidence>
<dbReference type="PANTHER" id="PTHR45431">
    <property type="entry name" value="RHODANESE-LIKE DOMAIN-CONTAINING PROTEIN 15, CHLOROPLASTIC"/>
    <property type="match status" value="1"/>
</dbReference>
<sequence>MGTLSEILGRAQLRASEKDLPYAGCLTPAEAQRVLEMAPSARLVDVRTRPELDLVGRVPGATHIEWAFYPDMKPNPDFLAQLNMQIDKESLVMFLCRTGGRSHNAAAVAAQAGFTESYNILEGFEGETDHVTNQRGNLSGWRAAGLPWTNVG</sequence>
<reference evidence="2" key="1">
    <citation type="submission" date="2016-10" db="EMBL/GenBank/DDBJ databases">
        <title>Sequence of Gallionella enrichment culture.</title>
        <authorList>
            <person name="Poehlein A."/>
            <person name="Muehling M."/>
            <person name="Daniel R."/>
        </authorList>
    </citation>
    <scope>NUCLEOTIDE SEQUENCE</scope>
</reference>
<name>A0A1J5R869_9ZZZZ</name>
<comment type="caution">
    <text evidence="2">The sequence shown here is derived from an EMBL/GenBank/DDBJ whole genome shotgun (WGS) entry which is preliminary data.</text>
</comment>
<proteinExistence type="predicted"/>